<dbReference type="InterPro" id="IPR001173">
    <property type="entry name" value="Glyco_trans_2-like"/>
</dbReference>
<dbReference type="EMBL" id="SPSB01000003">
    <property type="protein sequence ID" value="TFV94402.1"/>
    <property type="molecule type" value="Genomic_DNA"/>
</dbReference>
<organism evidence="2 3">
    <name type="scientific">Algoriphagus kandeliae</name>
    <dbReference type="NCBI Taxonomy" id="2562278"/>
    <lineage>
        <taxon>Bacteria</taxon>
        <taxon>Pseudomonadati</taxon>
        <taxon>Bacteroidota</taxon>
        <taxon>Cytophagia</taxon>
        <taxon>Cytophagales</taxon>
        <taxon>Cyclobacteriaceae</taxon>
        <taxon>Algoriphagus</taxon>
    </lineage>
</organism>
<keyword evidence="2" id="KW-0808">Transferase</keyword>
<reference evidence="2 3" key="1">
    <citation type="submission" date="2019-03" db="EMBL/GenBank/DDBJ databases">
        <title>Algoriphagus sp. nov, a new strain isolated from root system soil of mangrove plant Kandelia.</title>
        <authorList>
            <person name="Yin Q."/>
            <person name="Wang K."/>
            <person name="Song Z."/>
        </authorList>
    </citation>
    <scope>NUCLEOTIDE SEQUENCE [LARGE SCALE GENOMIC DNA]</scope>
    <source>
        <strain evidence="2 3">XY-J91</strain>
    </source>
</reference>
<gene>
    <name evidence="2" type="ORF">E4S40_10275</name>
</gene>
<dbReference type="Pfam" id="PF00535">
    <property type="entry name" value="Glycos_transf_2"/>
    <property type="match status" value="1"/>
</dbReference>
<keyword evidence="3" id="KW-1185">Reference proteome</keyword>
<dbReference type="SUPFAM" id="SSF53448">
    <property type="entry name" value="Nucleotide-diphospho-sugar transferases"/>
    <property type="match status" value="1"/>
</dbReference>
<dbReference type="PANTHER" id="PTHR22916">
    <property type="entry name" value="GLYCOSYLTRANSFERASE"/>
    <property type="match status" value="1"/>
</dbReference>
<name>A0A4Y9QS03_9BACT</name>
<dbReference type="OrthoDB" id="396512at2"/>
<proteinExistence type="predicted"/>
<dbReference type="GO" id="GO:0016758">
    <property type="term" value="F:hexosyltransferase activity"/>
    <property type="evidence" value="ECO:0007669"/>
    <property type="project" value="UniProtKB-ARBA"/>
</dbReference>
<evidence type="ECO:0000313" key="3">
    <source>
        <dbReference type="Proteomes" id="UP000297647"/>
    </source>
</evidence>
<dbReference type="RefSeq" id="WP_135073697.1">
    <property type="nucleotide sequence ID" value="NZ_SPSB01000003.1"/>
</dbReference>
<dbReference type="Gene3D" id="3.90.550.10">
    <property type="entry name" value="Spore Coat Polysaccharide Biosynthesis Protein SpsA, Chain A"/>
    <property type="match status" value="1"/>
</dbReference>
<accession>A0A4Y9QS03</accession>
<dbReference type="InterPro" id="IPR029044">
    <property type="entry name" value="Nucleotide-diphossugar_trans"/>
</dbReference>
<evidence type="ECO:0000313" key="2">
    <source>
        <dbReference type="EMBL" id="TFV94402.1"/>
    </source>
</evidence>
<dbReference type="CDD" id="cd00761">
    <property type="entry name" value="Glyco_tranf_GTA_type"/>
    <property type="match status" value="1"/>
</dbReference>
<dbReference type="AlphaFoldDB" id="A0A4Y9QS03"/>
<dbReference type="Proteomes" id="UP000297647">
    <property type="component" value="Unassembled WGS sequence"/>
</dbReference>
<feature type="domain" description="Glycosyltransferase 2-like" evidence="1">
    <location>
        <begin position="8"/>
        <end position="124"/>
    </location>
</feature>
<dbReference type="PANTHER" id="PTHR22916:SF3">
    <property type="entry name" value="UDP-GLCNAC:BETAGAL BETA-1,3-N-ACETYLGLUCOSAMINYLTRANSFERASE-LIKE PROTEIN 1"/>
    <property type="match status" value="1"/>
</dbReference>
<comment type="caution">
    <text evidence="2">The sequence shown here is derived from an EMBL/GenBank/DDBJ whole genome shotgun (WGS) entry which is preliminary data.</text>
</comment>
<evidence type="ECO:0000259" key="1">
    <source>
        <dbReference type="Pfam" id="PF00535"/>
    </source>
</evidence>
<protein>
    <submittedName>
        <fullName evidence="2">Glycosyltransferase family 2 protein</fullName>
    </submittedName>
</protein>
<sequence length="317" mass="36660">MEKQKKVTVICIAFNHEDWIVEALESVAMQDYYAKELIIIDNGSSDQTPTLIRDWVNKFTGLFSVKTIFYDDPKPYCSVFNAAFFETEGDYVVDLSGDDVLYPDHLSLSIKQLTKDPKAAFCFSDAYLLSSSGSIRTFYKRNTFSELVEEVEVGNLYETLLRRSAICSATMVFNAKILKKEGGYDENLFYEDFDIQIRLTRKYPVVFSDHVGILKRVHPRSMSAHQYQRYISRMLPSTVKVCEKALDLNQSEGENNALQERILFELKHAMWSANFLAAEKLIALAEKLHTKNLELSLYKWWLKTRLDISWLYVHLTG</sequence>